<gene>
    <name evidence="3" type="ORF">GWK09_05935</name>
</gene>
<dbReference type="Proteomes" id="UP000468443">
    <property type="component" value="Unassembled WGS sequence"/>
</dbReference>
<keyword evidence="4" id="KW-1185">Reference proteome</keyword>
<sequence>MSLKLDTYSFLPWVREGINNELQIDPLQDNLRARLQMPFKLKGSGIDGDKQETINQQISTYGPGDIVGINKSIIIKTEPHDWITNFEPNYLPCIDFYDEDFPWRYSPTKPDNEDRLQPWLALVVIEEGTFTEGKDLTDKPLSYFVLNEDVSPETLFQPAEQLWAWAHVHINEDLIKGETTNTEKIVAETNDLDKVLTEYKRVLSENPDMAYSRILCPVKLKENTAYHAFLIPSFESGRLAGLGISPEAQFYQAGTALRPTTTSWPSGEEIVYNTIISRVDSKSFPYYHRWYFRTGNAGDFEYLVRLLKPQPIDSRVGTRNMDCTNPGSNISGISDQELKPNGEKYSPLEGVLRLGGALRIPEEAIVDLETHQKYENWDQPYPRQFQRELASFINLADEYGKKITGQAHNNNNLPLSLRANPGDDPDPLITAPLYGRWHSLTQRLLDPTNPFPKNNWVHDLNLDPRHRVTAGFGTKVIQKNQEQYMEAAWQQVGDIIEANKRIRQAKLAEMASLVWHVKYLTPLVKVHPGTFMMLTQPMQARIVSKGLTLSGNEQTLTLKHQVKASKVPSVIFSPRIRAFTRPNSRGYKVLNYHASEAPADHLIDRINTGEIHPAPEKTTPKVQTIDDFAQAFQPENVPGILEWMAQKSWFKWLLLILVILILALIIGVVGSGASFTSTSIGTLAGALVVASGLILLFYRIQKVEKDKKAAQALEFNRQTPEAVSRLPRKPDFTLTVAGERISFKKGQTGARDSQEATRYKAALLESNRFLKTYQQAAIEPIKPKLNLDTIATATITALDPKKTIRDYVLKTQVKIPERLARERKKETFEEAWAYPEFDIPMYEHLLDISPDLFLPNINYVAQNSISLLETNQEFIEAYMVGLNHEFARELLWREYPSDNRGSYFRQFWDVSDFTYDQEDLQKFLTLAKSKLPADATSEDIEKQMTDEIRESLKDIPKLHLWSRYNNLGDHDHREAYRNAKLEQSKDHAEDKSEVVLVIRGELLKKYPNAVIYAHKAEWQMKDGKINTNEERQLVTLIESEMENPPRTKIKTPLYEAKVDPDIYFFGFDLDSKTAKGGSGKEGDTAAGWFFVIKERPGEPRFGLDMGTTQPSDIKVWNDLSWGTVIPEGSSDQHLNVDNFQTLTIQNLATGETEKQQQHEEDKQLTWSKQMNSAELAYVLYQSPVMIAVHAAEMLHTQKS</sequence>
<protein>
    <submittedName>
        <fullName evidence="3">Uncharacterized protein</fullName>
    </submittedName>
</protein>
<accession>A0A6P0UIM5</accession>
<feature type="region of interest" description="Disordered" evidence="1">
    <location>
        <begin position="317"/>
        <end position="340"/>
    </location>
</feature>
<evidence type="ECO:0000256" key="1">
    <source>
        <dbReference type="SAM" id="MobiDB-lite"/>
    </source>
</evidence>
<keyword evidence="2" id="KW-0812">Transmembrane</keyword>
<reference evidence="3 4" key="1">
    <citation type="submission" date="2020-01" db="EMBL/GenBank/DDBJ databases">
        <title>Muriicola jejuensis KCTC 22299.</title>
        <authorList>
            <person name="Wang G."/>
        </authorList>
    </citation>
    <scope>NUCLEOTIDE SEQUENCE [LARGE SCALE GENOMIC DNA]</scope>
    <source>
        <strain evidence="3 4">KCTC 22299</strain>
    </source>
</reference>
<feature type="transmembrane region" description="Helical" evidence="2">
    <location>
        <begin position="679"/>
        <end position="698"/>
    </location>
</feature>
<keyword evidence="2" id="KW-0472">Membrane</keyword>
<evidence type="ECO:0000256" key="2">
    <source>
        <dbReference type="SAM" id="Phobius"/>
    </source>
</evidence>
<dbReference type="RefSeq" id="WP_163692069.1">
    <property type="nucleotide sequence ID" value="NZ_FXTW01000001.1"/>
</dbReference>
<organism evidence="3 4">
    <name type="scientific">Muriicola jejuensis</name>
    <dbReference type="NCBI Taxonomy" id="504488"/>
    <lineage>
        <taxon>Bacteria</taxon>
        <taxon>Pseudomonadati</taxon>
        <taxon>Bacteroidota</taxon>
        <taxon>Flavobacteriia</taxon>
        <taxon>Flavobacteriales</taxon>
        <taxon>Flavobacteriaceae</taxon>
        <taxon>Muriicola</taxon>
    </lineage>
</organism>
<name>A0A6P0UIM5_9FLAO</name>
<comment type="caution">
    <text evidence="3">The sequence shown here is derived from an EMBL/GenBank/DDBJ whole genome shotgun (WGS) entry which is preliminary data.</text>
</comment>
<dbReference type="EMBL" id="JAABOP010000001">
    <property type="protein sequence ID" value="NER10046.1"/>
    <property type="molecule type" value="Genomic_DNA"/>
</dbReference>
<keyword evidence="2" id="KW-1133">Transmembrane helix</keyword>
<dbReference type="AlphaFoldDB" id="A0A6P0UIM5"/>
<evidence type="ECO:0000313" key="4">
    <source>
        <dbReference type="Proteomes" id="UP000468443"/>
    </source>
</evidence>
<proteinExistence type="predicted"/>
<feature type="compositionally biased region" description="Polar residues" evidence="1">
    <location>
        <begin position="321"/>
        <end position="334"/>
    </location>
</feature>
<evidence type="ECO:0000313" key="3">
    <source>
        <dbReference type="EMBL" id="NER10046.1"/>
    </source>
</evidence>
<feature type="transmembrane region" description="Helical" evidence="2">
    <location>
        <begin position="652"/>
        <end position="673"/>
    </location>
</feature>